<keyword evidence="6 10" id="KW-0663">Pyridoxal phosphate</keyword>
<dbReference type="GO" id="GO:0004084">
    <property type="term" value="F:branched-chain-amino-acid transaminase activity"/>
    <property type="evidence" value="ECO:0007669"/>
    <property type="project" value="UniProtKB-EC"/>
</dbReference>
<dbReference type="CDD" id="cd01557">
    <property type="entry name" value="BCAT_beta_family"/>
    <property type="match status" value="1"/>
</dbReference>
<comment type="catalytic activity">
    <reaction evidence="11">
        <text>L-isoleucine + 2-oxoglutarate = (S)-3-methyl-2-oxopentanoate + L-glutamate</text>
        <dbReference type="Rhea" id="RHEA:24801"/>
        <dbReference type="ChEBI" id="CHEBI:16810"/>
        <dbReference type="ChEBI" id="CHEBI:29985"/>
        <dbReference type="ChEBI" id="CHEBI:35146"/>
        <dbReference type="ChEBI" id="CHEBI:58045"/>
        <dbReference type="EC" id="2.6.1.42"/>
    </reaction>
</comment>
<keyword evidence="3 11" id="KW-0032">Aminotransferase</keyword>
<keyword evidence="4 11" id="KW-0028">Amino-acid biosynthesis</keyword>
<dbReference type="Gene3D" id="3.20.10.10">
    <property type="entry name" value="D-amino Acid Aminotransferase, subunit A, domain 2"/>
    <property type="match status" value="1"/>
</dbReference>
<evidence type="ECO:0000256" key="11">
    <source>
        <dbReference type="RuleBase" id="RU004517"/>
    </source>
</evidence>
<dbReference type="PANTHER" id="PTHR11825">
    <property type="entry name" value="SUBGROUP IIII AMINOTRANSFERASE"/>
    <property type="match status" value="1"/>
</dbReference>
<dbReference type="InterPro" id="IPR018300">
    <property type="entry name" value="Aminotrans_IV_CS"/>
</dbReference>
<dbReference type="InterPro" id="IPR001544">
    <property type="entry name" value="Aminotrans_IV"/>
</dbReference>
<evidence type="ECO:0000256" key="5">
    <source>
        <dbReference type="ARBA" id="ARBA00022679"/>
    </source>
</evidence>
<feature type="modified residue" description="N6-(pyridoxal phosphate)lysine" evidence="8">
    <location>
        <position position="232"/>
    </location>
</feature>
<organism evidence="12 13">
    <name type="scientific">Lactarius akahatsu</name>
    <dbReference type="NCBI Taxonomy" id="416441"/>
    <lineage>
        <taxon>Eukaryota</taxon>
        <taxon>Fungi</taxon>
        <taxon>Dikarya</taxon>
        <taxon>Basidiomycota</taxon>
        <taxon>Agaricomycotina</taxon>
        <taxon>Agaricomycetes</taxon>
        <taxon>Russulales</taxon>
        <taxon>Russulaceae</taxon>
        <taxon>Lactarius</taxon>
    </lineage>
</organism>
<evidence type="ECO:0000256" key="3">
    <source>
        <dbReference type="ARBA" id="ARBA00022576"/>
    </source>
</evidence>
<dbReference type="InterPro" id="IPR005786">
    <property type="entry name" value="B_amino_transII"/>
</dbReference>
<comment type="cofactor">
    <cofactor evidence="1 10">
        <name>pyridoxal 5'-phosphate</name>
        <dbReference type="ChEBI" id="CHEBI:597326"/>
    </cofactor>
</comment>
<dbReference type="EMBL" id="JAKELL010000213">
    <property type="protein sequence ID" value="KAH8978670.1"/>
    <property type="molecule type" value="Genomic_DNA"/>
</dbReference>
<dbReference type="PANTHER" id="PTHR11825:SF44">
    <property type="entry name" value="BRANCHED-CHAIN-AMINO-ACID AMINOTRANSFERASE"/>
    <property type="match status" value="1"/>
</dbReference>
<dbReference type="InterPro" id="IPR043131">
    <property type="entry name" value="BCAT-like_N"/>
</dbReference>
<evidence type="ECO:0000256" key="4">
    <source>
        <dbReference type="ARBA" id="ARBA00022605"/>
    </source>
</evidence>
<dbReference type="InterPro" id="IPR036038">
    <property type="entry name" value="Aminotransferase-like"/>
</dbReference>
<gene>
    <name evidence="12" type="ORF">EDB92DRAFT_547880</name>
</gene>
<proteinExistence type="inferred from homology"/>
<sequence length="424" mass="45411">MTLQESVPLNASDMPLSTAGAQVLKNGLSSSPSDIDPSQLTITLATALKQLPDPETLVFGEVMTDHMLYMDFAPERGWSSPQIKPYGPLSLDPACSCFQYCPSVFEGMKAYLGPDGTPRLFRPQLNMERMARSAERVALPPFDADTLLILIRRLVAIEARWIPRARGCSLYIRPTLIGTRPSLGVSASTQAALYVILSPTGPYIRDLNGKGLSLLAMSDQIRAWPGGTGGFKLGLNYAAGFPAQRVAAALGYQQMLWILGETVAEAGAMNVFAVFERPDGELDVVTPPLDGTILPGVTRASVLALLSYQPPTAALPQLSAHARIRTAERALTMSELFAASATGTLREVFCVGTAAVVIPVTRIGWRRPPPGAKNGSEPEVVDIVLPAAGEQGSLAQALWQRLVDIQEGRVEWEGWGVTCGTPDA</sequence>
<evidence type="ECO:0000313" key="12">
    <source>
        <dbReference type="EMBL" id="KAH8978670.1"/>
    </source>
</evidence>
<evidence type="ECO:0000256" key="9">
    <source>
        <dbReference type="RuleBase" id="RU004106"/>
    </source>
</evidence>
<evidence type="ECO:0000256" key="1">
    <source>
        <dbReference type="ARBA" id="ARBA00001933"/>
    </source>
</evidence>
<comment type="catalytic activity">
    <reaction evidence="11">
        <text>L-valine + 2-oxoglutarate = 3-methyl-2-oxobutanoate + L-glutamate</text>
        <dbReference type="Rhea" id="RHEA:24813"/>
        <dbReference type="ChEBI" id="CHEBI:11851"/>
        <dbReference type="ChEBI" id="CHEBI:16810"/>
        <dbReference type="ChEBI" id="CHEBI:29985"/>
        <dbReference type="ChEBI" id="CHEBI:57762"/>
        <dbReference type="EC" id="2.6.1.42"/>
    </reaction>
</comment>
<dbReference type="GO" id="GO:0005739">
    <property type="term" value="C:mitochondrion"/>
    <property type="evidence" value="ECO:0007669"/>
    <property type="project" value="TreeGrafter"/>
</dbReference>
<dbReference type="SUPFAM" id="SSF56752">
    <property type="entry name" value="D-aminoacid aminotransferase-like PLP-dependent enzymes"/>
    <property type="match status" value="1"/>
</dbReference>
<protein>
    <recommendedName>
        <fullName evidence="11">Branched-chain-amino-acid aminotransferase</fullName>
        <ecNumber evidence="11">2.6.1.42</ecNumber>
    </recommendedName>
</protein>
<accession>A0AAD4L7W4</accession>
<keyword evidence="5 11" id="KW-0808">Transferase</keyword>
<name>A0AAD4L7W4_9AGAM</name>
<dbReference type="GO" id="GO:0009098">
    <property type="term" value="P:L-leucine biosynthetic process"/>
    <property type="evidence" value="ECO:0007669"/>
    <property type="project" value="TreeGrafter"/>
</dbReference>
<comment type="similarity">
    <text evidence="2 9">Belongs to the class-IV pyridoxal-phosphate-dependent aminotransferase family.</text>
</comment>
<evidence type="ECO:0000256" key="6">
    <source>
        <dbReference type="ARBA" id="ARBA00022898"/>
    </source>
</evidence>
<dbReference type="PROSITE" id="PS00770">
    <property type="entry name" value="AA_TRANSFER_CLASS_4"/>
    <property type="match status" value="1"/>
</dbReference>
<dbReference type="InterPro" id="IPR033939">
    <property type="entry name" value="BCAT_family"/>
</dbReference>
<dbReference type="FunFam" id="3.30.470.10:FF:000002">
    <property type="entry name" value="Branched-chain-amino-acid aminotransferase"/>
    <property type="match status" value="1"/>
</dbReference>
<evidence type="ECO:0000256" key="10">
    <source>
        <dbReference type="RuleBase" id="RU004516"/>
    </source>
</evidence>
<dbReference type="GO" id="GO:0009099">
    <property type="term" value="P:L-valine biosynthetic process"/>
    <property type="evidence" value="ECO:0007669"/>
    <property type="project" value="TreeGrafter"/>
</dbReference>
<dbReference type="PIRSF" id="PIRSF006468">
    <property type="entry name" value="BCAT1"/>
    <property type="match status" value="1"/>
</dbReference>
<keyword evidence="13" id="KW-1185">Reference proteome</keyword>
<comment type="catalytic activity">
    <reaction evidence="11">
        <text>L-leucine + 2-oxoglutarate = 4-methyl-2-oxopentanoate + L-glutamate</text>
        <dbReference type="Rhea" id="RHEA:18321"/>
        <dbReference type="ChEBI" id="CHEBI:16810"/>
        <dbReference type="ChEBI" id="CHEBI:17865"/>
        <dbReference type="ChEBI" id="CHEBI:29985"/>
        <dbReference type="ChEBI" id="CHEBI:57427"/>
        <dbReference type="EC" id="2.6.1.42"/>
    </reaction>
</comment>
<reference evidence="12" key="1">
    <citation type="submission" date="2022-01" db="EMBL/GenBank/DDBJ databases">
        <title>Comparative genomics reveals a dynamic genome evolution in the ectomycorrhizal milk-cap (Lactarius) mushrooms.</title>
        <authorList>
            <consortium name="DOE Joint Genome Institute"/>
            <person name="Lebreton A."/>
            <person name="Tang N."/>
            <person name="Kuo A."/>
            <person name="LaButti K."/>
            <person name="Drula E."/>
            <person name="Barry K."/>
            <person name="Clum A."/>
            <person name="Lipzen A."/>
            <person name="Mousain D."/>
            <person name="Ng V."/>
            <person name="Wang R."/>
            <person name="Wang X."/>
            <person name="Dai Y."/>
            <person name="Henrissat B."/>
            <person name="Grigoriev I.V."/>
            <person name="Guerin-Laguette A."/>
            <person name="Yu F."/>
            <person name="Martin F.M."/>
        </authorList>
    </citation>
    <scope>NUCLEOTIDE SEQUENCE</scope>
    <source>
        <strain evidence="12">QP</strain>
    </source>
</reference>
<evidence type="ECO:0000256" key="7">
    <source>
        <dbReference type="ARBA" id="ARBA00023304"/>
    </source>
</evidence>
<dbReference type="Pfam" id="PF01063">
    <property type="entry name" value="Aminotran_4"/>
    <property type="match status" value="1"/>
</dbReference>
<keyword evidence="7 11" id="KW-0100">Branched-chain amino acid biosynthesis</keyword>
<evidence type="ECO:0000256" key="2">
    <source>
        <dbReference type="ARBA" id="ARBA00009320"/>
    </source>
</evidence>
<evidence type="ECO:0000256" key="8">
    <source>
        <dbReference type="PIRSR" id="PIRSR006468-1"/>
    </source>
</evidence>
<evidence type="ECO:0000313" key="13">
    <source>
        <dbReference type="Proteomes" id="UP001201163"/>
    </source>
</evidence>
<dbReference type="InterPro" id="IPR043132">
    <property type="entry name" value="BCAT-like_C"/>
</dbReference>
<dbReference type="AlphaFoldDB" id="A0AAD4L7W4"/>
<dbReference type="Proteomes" id="UP001201163">
    <property type="component" value="Unassembled WGS sequence"/>
</dbReference>
<dbReference type="EC" id="2.6.1.42" evidence="11"/>
<comment type="caution">
    <text evidence="12">The sequence shown here is derived from an EMBL/GenBank/DDBJ whole genome shotgun (WGS) entry which is preliminary data.</text>
</comment>
<dbReference type="Gene3D" id="3.30.470.10">
    <property type="match status" value="1"/>
</dbReference>